<dbReference type="Pfam" id="PF00501">
    <property type="entry name" value="AMP-binding"/>
    <property type="match status" value="1"/>
</dbReference>
<keyword evidence="1" id="KW-0472">Membrane</keyword>
<name>A0A1Y2DU27_9FUNG</name>
<feature type="domain" description="AMP-dependent synthetase/ligase" evidence="2">
    <location>
        <begin position="25"/>
        <end position="87"/>
    </location>
</feature>
<evidence type="ECO:0000259" key="2">
    <source>
        <dbReference type="Pfam" id="PF00501"/>
    </source>
</evidence>
<sequence>MCCICLRKTENSLDDDSTDNNNPRGTDGKKKAVMLSHDNVLKSLIVSNPDYKSHHYHLAMLPFRHCYGGIIDLFFKMKYGITVLLYSLIVEFHNCLMNFFYINQIHLVLFLRLLS</sequence>
<dbReference type="InterPro" id="IPR000873">
    <property type="entry name" value="AMP-dep_synth/lig_dom"/>
</dbReference>
<keyword evidence="1" id="KW-1133">Transmembrane helix</keyword>
<proteinExistence type="predicted"/>
<dbReference type="AlphaFoldDB" id="A0A1Y2DU27"/>
<keyword evidence="1" id="KW-0812">Transmembrane</keyword>
<organism evidence="3 4">
    <name type="scientific">Neocallimastix californiae</name>
    <dbReference type="NCBI Taxonomy" id="1754190"/>
    <lineage>
        <taxon>Eukaryota</taxon>
        <taxon>Fungi</taxon>
        <taxon>Fungi incertae sedis</taxon>
        <taxon>Chytridiomycota</taxon>
        <taxon>Chytridiomycota incertae sedis</taxon>
        <taxon>Neocallimastigomycetes</taxon>
        <taxon>Neocallimastigales</taxon>
        <taxon>Neocallimastigaceae</taxon>
        <taxon>Neocallimastix</taxon>
    </lineage>
</organism>
<keyword evidence="4" id="KW-1185">Reference proteome</keyword>
<dbReference type="SUPFAM" id="SSF56801">
    <property type="entry name" value="Acetyl-CoA synthetase-like"/>
    <property type="match status" value="1"/>
</dbReference>
<dbReference type="EMBL" id="MCOG01000057">
    <property type="protein sequence ID" value="ORY62771.1"/>
    <property type="molecule type" value="Genomic_DNA"/>
</dbReference>
<evidence type="ECO:0000313" key="3">
    <source>
        <dbReference type="EMBL" id="ORY62771.1"/>
    </source>
</evidence>
<dbReference type="Gene3D" id="3.40.50.980">
    <property type="match status" value="1"/>
</dbReference>
<reference evidence="3 4" key="1">
    <citation type="submission" date="2016-08" db="EMBL/GenBank/DDBJ databases">
        <title>A Parts List for Fungal Cellulosomes Revealed by Comparative Genomics.</title>
        <authorList>
            <consortium name="DOE Joint Genome Institute"/>
            <person name="Haitjema C.H."/>
            <person name="Gilmore S.P."/>
            <person name="Henske J.K."/>
            <person name="Solomon K.V."/>
            <person name="De Groot R."/>
            <person name="Kuo A."/>
            <person name="Mondo S.J."/>
            <person name="Salamov A.A."/>
            <person name="Labutti K."/>
            <person name="Zhao Z."/>
            <person name="Chiniquy J."/>
            <person name="Barry K."/>
            <person name="Brewer H.M."/>
            <person name="Purvine S.O."/>
            <person name="Wright A.T."/>
            <person name="Boxma B."/>
            <person name="Van Alen T."/>
            <person name="Hackstein J.H."/>
            <person name="Baker S.E."/>
            <person name="Grigoriev I.V."/>
            <person name="O'Malley M.A."/>
        </authorList>
    </citation>
    <scope>NUCLEOTIDE SEQUENCE [LARGE SCALE GENOMIC DNA]</scope>
    <source>
        <strain evidence="3 4">G1</strain>
    </source>
</reference>
<feature type="transmembrane region" description="Helical" evidence="1">
    <location>
        <begin position="83"/>
        <end position="102"/>
    </location>
</feature>
<evidence type="ECO:0000313" key="4">
    <source>
        <dbReference type="Proteomes" id="UP000193920"/>
    </source>
</evidence>
<protein>
    <recommendedName>
        <fullName evidence="2">AMP-dependent synthetase/ligase domain-containing protein</fullName>
    </recommendedName>
</protein>
<dbReference type="Proteomes" id="UP000193920">
    <property type="component" value="Unassembled WGS sequence"/>
</dbReference>
<accession>A0A1Y2DU27</accession>
<gene>
    <name evidence="3" type="ORF">LY90DRAFT_505347</name>
</gene>
<evidence type="ECO:0000256" key="1">
    <source>
        <dbReference type="SAM" id="Phobius"/>
    </source>
</evidence>
<comment type="caution">
    <text evidence="3">The sequence shown here is derived from an EMBL/GenBank/DDBJ whole genome shotgun (WGS) entry which is preliminary data.</text>
</comment>
<dbReference type="OrthoDB" id="6509636at2759"/>